<keyword evidence="4" id="KW-0378">Hydrolase</keyword>
<dbReference type="CDD" id="cd06568">
    <property type="entry name" value="GH20_SpHex_like"/>
    <property type="match status" value="1"/>
</dbReference>
<dbReference type="SUPFAM" id="SSF51445">
    <property type="entry name" value="(Trans)glycosidases"/>
    <property type="match status" value="1"/>
</dbReference>
<dbReference type="InterPro" id="IPR025705">
    <property type="entry name" value="Beta_hexosaminidase_sua/sub"/>
</dbReference>
<keyword evidence="5" id="KW-0326">Glycosidase</keyword>
<dbReference type="eggNOG" id="COG3525">
    <property type="taxonomic scope" value="Bacteria"/>
</dbReference>
<dbReference type="AlphaFoldDB" id="A0A143BPM5"/>
<accession>A0A143BPM5</accession>
<sequence length="541" mass="58694">MLGVAPVTPLLAQSAPVAAPVVSAPLTTLDAHRVVPVPTSVVAVTGAPFVFSASTAIVADGPADVMQTGEFLARMLRKSTALRLPVRRAGRAMAAPGNVLLLRVDTSALANVATAPGTRNEGYTLDITADTIRLVARTSAGLFWGVATLRQLLPWGIEAEHSALRLAPTVSVPSGRITDVPRFAWRGSMLDVARHFFTVDEVMQHIDLMALYKLNRLHLHLADDQGWRIVIASWPKLTQVGGSTEVGGASGGFYTKADYTDIVRYAAARHIVVVPEIDMPGHTNAAIAAYPRLGCSRPTPSIFGEGTQPAGVYTGIRVGWSALCPDKAITWRFVNDVVREIAAMTPGAYVHIGGDEVEVLSHKQYARFVERAQAIVAKYGKTMVGWEEVGKATLRPGSIAQLWRSDTALLAVKQGNQLIMSPGPRTYLDMKYTPTTEVGLRWAGYIELQTAYDWDPATYSPGLTESSILGVEAPLWSETIKNLNAAQYLLMPRLPALAEVGWSATAQRSWEGFRTRIAAHAPRWRLLGINYYPSPQVAWER</sequence>
<organism evidence="9 10">
    <name type="scientific">Gemmatimonas phototrophica</name>
    <dbReference type="NCBI Taxonomy" id="1379270"/>
    <lineage>
        <taxon>Bacteria</taxon>
        <taxon>Pseudomonadati</taxon>
        <taxon>Gemmatimonadota</taxon>
        <taxon>Gemmatimonadia</taxon>
        <taxon>Gemmatimonadales</taxon>
        <taxon>Gemmatimonadaceae</taxon>
        <taxon>Gemmatimonas</taxon>
    </lineage>
</organism>
<reference evidence="9 10" key="2">
    <citation type="journal article" date="2016" name="Environ. Microbiol. Rep.">
        <title>Metagenomic evidence for the presence of phototrophic Gemmatimonadetes bacteria in diverse environments.</title>
        <authorList>
            <person name="Zeng Y."/>
            <person name="Baumbach J."/>
            <person name="Barbosa E.G."/>
            <person name="Azevedo V."/>
            <person name="Zhang C."/>
            <person name="Koblizek M."/>
        </authorList>
    </citation>
    <scope>NUCLEOTIDE SEQUENCE [LARGE SCALE GENOMIC DNA]</scope>
    <source>
        <strain evidence="9 10">AP64</strain>
    </source>
</reference>
<dbReference type="PANTHER" id="PTHR22600">
    <property type="entry name" value="BETA-HEXOSAMINIDASE"/>
    <property type="match status" value="1"/>
</dbReference>
<name>A0A143BPM5_9BACT</name>
<protein>
    <recommendedName>
        <fullName evidence="3">beta-N-acetylhexosaminidase</fullName>
        <ecNumber evidence="3">3.2.1.52</ecNumber>
    </recommendedName>
</protein>
<dbReference type="GO" id="GO:0030203">
    <property type="term" value="P:glycosaminoglycan metabolic process"/>
    <property type="evidence" value="ECO:0007669"/>
    <property type="project" value="TreeGrafter"/>
</dbReference>
<keyword evidence="10" id="KW-1185">Reference proteome</keyword>
<dbReference type="Proteomes" id="UP000076404">
    <property type="component" value="Chromosome"/>
</dbReference>
<evidence type="ECO:0000256" key="4">
    <source>
        <dbReference type="ARBA" id="ARBA00022801"/>
    </source>
</evidence>
<dbReference type="EC" id="3.2.1.52" evidence="3"/>
<dbReference type="SUPFAM" id="SSF55545">
    <property type="entry name" value="beta-N-acetylhexosaminidase-like domain"/>
    <property type="match status" value="1"/>
</dbReference>
<evidence type="ECO:0000256" key="3">
    <source>
        <dbReference type="ARBA" id="ARBA00012663"/>
    </source>
</evidence>
<evidence type="ECO:0000259" key="8">
    <source>
        <dbReference type="Pfam" id="PF02838"/>
    </source>
</evidence>
<evidence type="ECO:0000259" key="7">
    <source>
        <dbReference type="Pfam" id="PF00728"/>
    </source>
</evidence>
<evidence type="ECO:0000256" key="5">
    <source>
        <dbReference type="ARBA" id="ARBA00023295"/>
    </source>
</evidence>
<dbReference type="Gene3D" id="3.20.20.80">
    <property type="entry name" value="Glycosidases"/>
    <property type="match status" value="1"/>
</dbReference>
<dbReference type="PANTHER" id="PTHR22600:SF57">
    <property type="entry name" value="BETA-N-ACETYLHEXOSAMINIDASE"/>
    <property type="match status" value="1"/>
</dbReference>
<evidence type="ECO:0000256" key="6">
    <source>
        <dbReference type="PIRSR" id="PIRSR625705-1"/>
    </source>
</evidence>
<feature type="active site" description="Proton donor" evidence="6">
    <location>
        <position position="356"/>
    </location>
</feature>
<dbReference type="Pfam" id="PF02838">
    <property type="entry name" value="Glyco_hydro_20b"/>
    <property type="match status" value="1"/>
</dbReference>
<dbReference type="KEGG" id="gph:GEMMAAP_17985"/>
<evidence type="ECO:0000313" key="10">
    <source>
        <dbReference type="Proteomes" id="UP000076404"/>
    </source>
</evidence>
<dbReference type="PRINTS" id="PR00738">
    <property type="entry name" value="GLHYDRLASE20"/>
</dbReference>
<comment type="similarity">
    <text evidence="2">Belongs to the glycosyl hydrolase 20 family.</text>
</comment>
<feature type="domain" description="Glycoside hydrolase family 20 catalytic" evidence="7">
    <location>
        <begin position="183"/>
        <end position="504"/>
    </location>
</feature>
<dbReference type="Pfam" id="PF00728">
    <property type="entry name" value="Glyco_hydro_20"/>
    <property type="match status" value="1"/>
</dbReference>
<evidence type="ECO:0000313" key="9">
    <source>
        <dbReference type="EMBL" id="AMW06996.1"/>
    </source>
</evidence>
<dbReference type="GO" id="GO:0016020">
    <property type="term" value="C:membrane"/>
    <property type="evidence" value="ECO:0007669"/>
    <property type="project" value="TreeGrafter"/>
</dbReference>
<reference evidence="9 10" key="1">
    <citation type="journal article" date="2014" name="Proc. Natl. Acad. Sci. U.S.A.">
        <title>Functional type 2 photosynthetic reaction centers found in the rare bacterial phylum Gemmatimonadetes.</title>
        <authorList>
            <person name="Zeng Y."/>
            <person name="Feng F."/>
            <person name="Medova H."/>
            <person name="Dean J."/>
            <person name="Koblizek M."/>
        </authorList>
    </citation>
    <scope>NUCLEOTIDE SEQUENCE [LARGE SCALE GENOMIC DNA]</scope>
    <source>
        <strain evidence="9 10">AP64</strain>
    </source>
</reference>
<evidence type="ECO:0000256" key="2">
    <source>
        <dbReference type="ARBA" id="ARBA00006285"/>
    </source>
</evidence>
<dbReference type="GO" id="GO:0004563">
    <property type="term" value="F:beta-N-acetylhexosaminidase activity"/>
    <property type="evidence" value="ECO:0007669"/>
    <property type="project" value="UniProtKB-EC"/>
</dbReference>
<dbReference type="GO" id="GO:0005975">
    <property type="term" value="P:carbohydrate metabolic process"/>
    <property type="evidence" value="ECO:0007669"/>
    <property type="project" value="InterPro"/>
</dbReference>
<comment type="catalytic activity">
    <reaction evidence="1">
        <text>Hydrolysis of terminal non-reducing N-acetyl-D-hexosamine residues in N-acetyl-beta-D-hexosaminides.</text>
        <dbReference type="EC" id="3.2.1.52"/>
    </reaction>
</comment>
<dbReference type="InterPro" id="IPR017853">
    <property type="entry name" value="GH"/>
</dbReference>
<proteinExistence type="inferred from homology"/>
<feature type="domain" description="Beta-hexosaminidase bacterial type N-terminal" evidence="8">
    <location>
        <begin position="32"/>
        <end position="179"/>
    </location>
</feature>
<dbReference type="InterPro" id="IPR015883">
    <property type="entry name" value="Glyco_hydro_20_cat"/>
</dbReference>
<dbReference type="InterPro" id="IPR015882">
    <property type="entry name" value="HEX_bac_N"/>
</dbReference>
<dbReference type="Gene3D" id="3.30.379.10">
    <property type="entry name" value="Chitobiase/beta-hexosaminidase domain 2-like"/>
    <property type="match status" value="1"/>
</dbReference>
<dbReference type="EMBL" id="CP011454">
    <property type="protein sequence ID" value="AMW06996.1"/>
    <property type="molecule type" value="Genomic_DNA"/>
</dbReference>
<gene>
    <name evidence="9" type="ORF">GEMMAAP_17985</name>
</gene>
<dbReference type="STRING" id="1379270.GEMMAAP_17985"/>
<evidence type="ECO:0000256" key="1">
    <source>
        <dbReference type="ARBA" id="ARBA00001231"/>
    </source>
</evidence>
<dbReference type="InterPro" id="IPR029018">
    <property type="entry name" value="Hex-like_dom2"/>
</dbReference>